<dbReference type="Proteomes" id="UP000499080">
    <property type="component" value="Unassembled WGS sequence"/>
</dbReference>
<proteinExistence type="predicted"/>
<dbReference type="OrthoDB" id="6775559at2759"/>
<sequence length="109" mass="12287">MVELQQASQIPEEATIKPIQAHTIPSHQRLGQGQPASNFNIQNFKKVQIKGLVVVCDKEEDISKLVNFITDKEDLGAKIETKAPGKRHRASWSTTSPIQQQKRSYSMLF</sequence>
<protein>
    <submittedName>
        <fullName evidence="2">Uncharacterized protein</fullName>
    </submittedName>
</protein>
<organism evidence="2 3">
    <name type="scientific">Araneus ventricosus</name>
    <name type="common">Orbweaver spider</name>
    <name type="synonym">Epeira ventricosa</name>
    <dbReference type="NCBI Taxonomy" id="182803"/>
    <lineage>
        <taxon>Eukaryota</taxon>
        <taxon>Metazoa</taxon>
        <taxon>Ecdysozoa</taxon>
        <taxon>Arthropoda</taxon>
        <taxon>Chelicerata</taxon>
        <taxon>Arachnida</taxon>
        <taxon>Araneae</taxon>
        <taxon>Araneomorphae</taxon>
        <taxon>Entelegynae</taxon>
        <taxon>Araneoidea</taxon>
        <taxon>Araneidae</taxon>
        <taxon>Araneus</taxon>
    </lineage>
</organism>
<dbReference type="EMBL" id="BGPR01000186">
    <property type="protein sequence ID" value="GBM03034.1"/>
    <property type="molecule type" value="Genomic_DNA"/>
</dbReference>
<evidence type="ECO:0000313" key="3">
    <source>
        <dbReference type="Proteomes" id="UP000499080"/>
    </source>
</evidence>
<feature type="region of interest" description="Disordered" evidence="1">
    <location>
        <begin position="85"/>
        <end position="109"/>
    </location>
</feature>
<feature type="compositionally biased region" description="Polar residues" evidence="1">
    <location>
        <begin position="91"/>
        <end position="109"/>
    </location>
</feature>
<reference evidence="2 3" key="1">
    <citation type="journal article" date="2019" name="Sci. Rep.">
        <title>Orb-weaving spider Araneus ventricosus genome elucidates the spidroin gene catalogue.</title>
        <authorList>
            <person name="Kono N."/>
            <person name="Nakamura H."/>
            <person name="Ohtoshi R."/>
            <person name="Moran D.A.P."/>
            <person name="Shinohara A."/>
            <person name="Yoshida Y."/>
            <person name="Fujiwara M."/>
            <person name="Mori M."/>
            <person name="Tomita M."/>
            <person name="Arakawa K."/>
        </authorList>
    </citation>
    <scope>NUCLEOTIDE SEQUENCE [LARGE SCALE GENOMIC DNA]</scope>
</reference>
<name>A0A4Y2CGF5_ARAVE</name>
<evidence type="ECO:0000256" key="1">
    <source>
        <dbReference type="SAM" id="MobiDB-lite"/>
    </source>
</evidence>
<comment type="caution">
    <text evidence="2">The sequence shown here is derived from an EMBL/GenBank/DDBJ whole genome shotgun (WGS) entry which is preliminary data.</text>
</comment>
<keyword evidence="3" id="KW-1185">Reference proteome</keyword>
<gene>
    <name evidence="2" type="ORF">AVEN_14546_1</name>
</gene>
<dbReference type="AlphaFoldDB" id="A0A4Y2CGF5"/>
<accession>A0A4Y2CGF5</accession>
<evidence type="ECO:0000313" key="2">
    <source>
        <dbReference type="EMBL" id="GBM03034.1"/>
    </source>
</evidence>